<evidence type="ECO:0000313" key="1">
    <source>
        <dbReference type="EMBL" id="KAJ2748422.1"/>
    </source>
</evidence>
<organism evidence="1 2">
    <name type="scientific">Coemansia pectinata</name>
    <dbReference type="NCBI Taxonomy" id="1052879"/>
    <lineage>
        <taxon>Eukaryota</taxon>
        <taxon>Fungi</taxon>
        <taxon>Fungi incertae sedis</taxon>
        <taxon>Zoopagomycota</taxon>
        <taxon>Kickxellomycotina</taxon>
        <taxon>Kickxellomycetes</taxon>
        <taxon>Kickxellales</taxon>
        <taxon>Kickxellaceae</taxon>
        <taxon>Coemansia</taxon>
    </lineage>
</organism>
<reference evidence="1" key="1">
    <citation type="submission" date="2022-07" db="EMBL/GenBank/DDBJ databases">
        <title>Phylogenomic reconstructions and comparative analyses of Kickxellomycotina fungi.</title>
        <authorList>
            <person name="Reynolds N.K."/>
            <person name="Stajich J.E."/>
            <person name="Barry K."/>
            <person name="Grigoriev I.V."/>
            <person name="Crous P."/>
            <person name="Smith M.E."/>
        </authorList>
    </citation>
    <scope>NUCLEOTIDE SEQUENCE</scope>
    <source>
        <strain evidence="1">BCRC 34297</strain>
    </source>
</reference>
<dbReference type="EMBL" id="JANBUH010001083">
    <property type="protein sequence ID" value="KAJ2748422.1"/>
    <property type="molecule type" value="Genomic_DNA"/>
</dbReference>
<sequence length="113" mass="13114">MVFSVYNDSDYTITSRTAYGVYWQTVIPRTSTQYFLRDRVGRPDNLVLIASEYGLFYGEIAEGQHVRVKNGNRISYHSADGRIVEDYFAEQVFASDLREYRVGHQELMDKVAE</sequence>
<comment type="caution">
    <text evidence="1">The sequence shown here is derived from an EMBL/GenBank/DDBJ whole genome shotgun (WGS) entry which is preliminary data.</text>
</comment>
<proteinExistence type="predicted"/>
<dbReference type="OrthoDB" id="5549437at2759"/>
<dbReference type="Proteomes" id="UP001140011">
    <property type="component" value="Unassembled WGS sequence"/>
</dbReference>
<evidence type="ECO:0000313" key="2">
    <source>
        <dbReference type="Proteomes" id="UP001140011"/>
    </source>
</evidence>
<dbReference type="AlphaFoldDB" id="A0A9W8L7U3"/>
<keyword evidence="2" id="KW-1185">Reference proteome</keyword>
<name>A0A9W8L7U3_9FUNG</name>
<gene>
    <name evidence="1" type="ORF">GGI19_006118</name>
</gene>
<feature type="non-terminal residue" evidence="1">
    <location>
        <position position="113"/>
    </location>
</feature>
<protein>
    <submittedName>
        <fullName evidence="1">Uncharacterized protein</fullName>
    </submittedName>
</protein>
<accession>A0A9W8L7U3</accession>